<dbReference type="InterPro" id="IPR005105">
    <property type="entry name" value="GlnD_Uridyltrans_N"/>
</dbReference>
<dbReference type="Gene3D" id="1.25.40.10">
    <property type="entry name" value="Tetratricopeptide repeat domain"/>
    <property type="match status" value="2"/>
</dbReference>
<dbReference type="PANTHER" id="PTHR35205">
    <property type="entry name" value="NB-ARC AND TPR DOMAIN PROTEIN"/>
    <property type="match status" value="1"/>
</dbReference>
<evidence type="ECO:0000256" key="1">
    <source>
        <dbReference type="PROSITE-ProRule" id="PRU00339"/>
    </source>
</evidence>
<evidence type="ECO:0000256" key="2">
    <source>
        <dbReference type="SAM" id="MobiDB-lite"/>
    </source>
</evidence>
<dbReference type="PANTHER" id="PTHR35205:SF1">
    <property type="entry name" value="ZU5 DOMAIN-CONTAINING PROTEIN"/>
    <property type="match status" value="1"/>
</dbReference>
<gene>
    <name evidence="4" type="ORF">NF27_DA00100</name>
</gene>
<organism evidence="4 5">
    <name type="scientific">Candidatus Jidaibacter acanthamoebae</name>
    <dbReference type="NCBI Taxonomy" id="86105"/>
    <lineage>
        <taxon>Bacteria</taxon>
        <taxon>Pseudomonadati</taxon>
        <taxon>Pseudomonadota</taxon>
        <taxon>Alphaproteobacteria</taxon>
        <taxon>Rickettsiales</taxon>
        <taxon>Candidatus Midichloriaceae</taxon>
        <taxon>Candidatus Jidaibacter</taxon>
    </lineage>
</organism>
<dbReference type="PROSITE" id="PS50005">
    <property type="entry name" value="TPR"/>
    <property type="match status" value="1"/>
</dbReference>
<dbReference type="GO" id="GO:0008773">
    <property type="term" value="F:[protein-PII] uridylyltransferase activity"/>
    <property type="evidence" value="ECO:0007669"/>
    <property type="project" value="InterPro"/>
</dbReference>
<name>A0A0C1N0A8_9RICK</name>
<feature type="repeat" description="TPR" evidence="1">
    <location>
        <begin position="689"/>
        <end position="722"/>
    </location>
</feature>
<dbReference type="Proteomes" id="UP000031258">
    <property type="component" value="Unassembled WGS sequence"/>
</dbReference>
<feature type="domain" description="Protein-PII uridylyltransferase N-terminal" evidence="3">
    <location>
        <begin position="269"/>
        <end position="370"/>
    </location>
</feature>
<protein>
    <recommendedName>
        <fullName evidence="3">Protein-PII uridylyltransferase N-terminal domain-containing protein</fullName>
    </recommendedName>
</protein>
<dbReference type="InterPro" id="IPR027417">
    <property type="entry name" value="P-loop_NTPase"/>
</dbReference>
<evidence type="ECO:0000259" key="3">
    <source>
        <dbReference type="Pfam" id="PF03445"/>
    </source>
</evidence>
<dbReference type="InterPro" id="IPR019734">
    <property type="entry name" value="TPR_rpt"/>
</dbReference>
<dbReference type="SUPFAM" id="SSF48452">
    <property type="entry name" value="TPR-like"/>
    <property type="match status" value="1"/>
</dbReference>
<accession>A0A0C1N0A8</accession>
<comment type="caution">
    <text evidence="4">The sequence shown here is derived from an EMBL/GenBank/DDBJ whole genome shotgun (WGS) entry which is preliminary data.</text>
</comment>
<dbReference type="STRING" id="86105.NF27_DA00100"/>
<dbReference type="EMBL" id="JSWE01000077">
    <property type="protein sequence ID" value="KIE05746.1"/>
    <property type="molecule type" value="Genomic_DNA"/>
</dbReference>
<proteinExistence type="predicted"/>
<dbReference type="Gene3D" id="3.40.50.300">
    <property type="entry name" value="P-loop containing nucleotide triphosphate hydrolases"/>
    <property type="match status" value="1"/>
</dbReference>
<evidence type="ECO:0000313" key="4">
    <source>
        <dbReference type="EMBL" id="KIE05746.1"/>
    </source>
</evidence>
<dbReference type="SMART" id="SM00028">
    <property type="entry name" value="TPR"/>
    <property type="match status" value="3"/>
</dbReference>
<feature type="region of interest" description="Disordered" evidence="2">
    <location>
        <begin position="1439"/>
        <end position="1460"/>
    </location>
</feature>
<keyword evidence="5" id="KW-1185">Reference proteome</keyword>
<dbReference type="InterPro" id="IPR011990">
    <property type="entry name" value="TPR-like_helical_dom_sf"/>
</dbReference>
<reference evidence="4 5" key="1">
    <citation type="submission" date="2014-11" db="EMBL/GenBank/DDBJ databases">
        <title>A Rickettsiales Symbiont of Amoebae With Ancient Features.</title>
        <authorList>
            <person name="Schulz F."/>
            <person name="Martijn J."/>
            <person name="Wascher F."/>
            <person name="Kostanjsek R."/>
            <person name="Ettema T.J."/>
            <person name="Horn M."/>
        </authorList>
    </citation>
    <scope>NUCLEOTIDE SEQUENCE [LARGE SCALE GENOMIC DNA]</scope>
    <source>
        <strain evidence="4 5">UWC36</strain>
    </source>
</reference>
<dbReference type="Pfam" id="PF03445">
    <property type="entry name" value="DUF294"/>
    <property type="match status" value="1"/>
</dbReference>
<evidence type="ECO:0000313" key="5">
    <source>
        <dbReference type="Proteomes" id="UP000031258"/>
    </source>
</evidence>
<sequence>MLINFNSYNLTIINLVKLPMSRNPNKTTKPNYSLSFKEEETLEQIVHSIDKIDDYHTLYALFNNAVRQNNEVKLKLFLASGIKIKERHKDNITIKKFLANERKPGNLVDNNLLQALQSDFDYLLDKEDGSNNEFNYVFKNISEKFKNKTLRNLAKAEIKQQIKFAEESQKGKLLELYGNLLLWQIYYGEVNTSDYRELFLPAAKLYNGAIMSNLTHGNPQQNNYIKDKLGLLEKKYIKLCFFKHRGAGSLEEFNYKNRIDIYLNRIKLIRESVAYMLNHNVVITVINQFICKSIKNLVKDIIVESEDYLGLSTSSICEYAIIGLGSMSRNEITTHSDLELMILKNKSPKSNDKYFEDLINLVQLKIINFGETRFTEQELITYGLSDKEEIPELLTLKNLFLEARSPTKRGISLDSSEITPLKTNLLHSFIGTPKELADVVIKFREYDFNSRIVSELVSFTYIHGSIKAPLLLEEYKDLIQKKFLTRKREEVLSRLKKDIEFFVPHLTYDENSGKLLMLAKHDIYRVFDRIIDGFALLEDVKKHTSGTERLNDLKVIKAYIEDTQEIEEAIRYFLALRLKTYLYYNAQKEDVYLEYGNSNFSGIEKQKDVYCLNKEQAKILLTHYQTIKIFYFQIKDYLYLKDINIFKDFGLHKHQSFAAIGDNYKKLHYYKIAESFYKDAEALSSMAKHKKENKLGNLYLTLGDYTKALEKFEEGLNEEENPVKQLKLNLAVAKCLLFTNQYKKALQHIENISKDKSIKDISNEKNFITLWTLRNEIYAIYQISESIPLKEVTETFNNKLNNKLYWLYESCSFLDKNIITYFKDINGVLGLQSLQVYYQKLLVEIKAESRCTAFKLLQAKLYYNLGAICQLIGENKDNYLKAKNYFKQAEIIYSKYKSKAAVKLQVTLEEDAACCLINVSCLYRDTYQYAKAIKYAYKALEYFEKLSKNIHHGIHYKLITIYELLRESYSALGNRSESSTYKIKIAELNYRINGRYEFGLNTLKEPLVSKHVENQPAHELGLRPAIWNIPDNAEYFTKREQLIDKITANLQNAESKVLVIAGLEGSGKSQIALYYANTNREKYKSMIRWLKANDDVVLEAEYRDFAKTLGINTEEKNITELIGLVRSELQVIPGLLLIFDGAQNYKSISSYIHKQSNIHILITSSNQNWGIWPSINIRRFEENEAIEYIFKIIEKASKEEVCLLTNKLGYFPLALAQAATFIKQNNYYLSIKEYLNIYKTCWNELMAQPVFPQDNYDKTIFSILNTSLKRIQDNIPALDLLRLCAYTHLDGIPYEFAESWFKMKDGLDEGIAKLKVCQAICLLKNYSLIEIDSNQFYAYTFFKKLIKARYKFENYEKEIIENLLVNLNDLSMIPDTYKPTSYPLTQADMGDTIKPFKIDKDEQEINLGVNRYITSSPTPVLNKLPNKRGFDELKQAGISRSRDHKINTPPLKKQNRTETPLQHPCVIEKTKKKAGIQF</sequence>
<dbReference type="SUPFAM" id="SSF52540">
    <property type="entry name" value="P-loop containing nucleoside triphosphate hydrolases"/>
    <property type="match status" value="1"/>
</dbReference>
<keyword evidence="1" id="KW-0802">TPR repeat</keyword>